<feature type="domain" description="HAUS augmin-like complex subunit 6 N-terminal" evidence="3">
    <location>
        <begin position="10"/>
        <end position="215"/>
    </location>
</feature>
<evidence type="ECO:0000313" key="4">
    <source>
        <dbReference type="EMBL" id="KAJ2785524.1"/>
    </source>
</evidence>
<dbReference type="PANTHER" id="PTHR16151:SF2">
    <property type="entry name" value="HAUS AUGMIN-LIKE COMPLEX SUBUNIT 6"/>
    <property type="match status" value="1"/>
</dbReference>
<proteinExistence type="predicted"/>
<dbReference type="GO" id="GO:0070652">
    <property type="term" value="C:HAUS complex"/>
    <property type="evidence" value="ECO:0007669"/>
    <property type="project" value="InterPro"/>
</dbReference>
<evidence type="ECO:0000256" key="2">
    <source>
        <dbReference type="SAM" id="MobiDB-lite"/>
    </source>
</evidence>
<dbReference type="GO" id="GO:1990498">
    <property type="term" value="C:mitotic spindle microtubule"/>
    <property type="evidence" value="ECO:0007669"/>
    <property type="project" value="TreeGrafter"/>
</dbReference>
<name>A0A9W8HG07_9FUNG</name>
<dbReference type="PANTHER" id="PTHR16151">
    <property type="entry name" value="HAUS AUGMIN-LIKE COMPLEX SUBUNIT 6"/>
    <property type="match status" value="1"/>
</dbReference>
<dbReference type="OrthoDB" id="5575722at2759"/>
<protein>
    <recommendedName>
        <fullName evidence="3">HAUS augmin-like complex subunit 6 N-terminal domain-containing protein</fullName>
    </recommendedName>
</protein>
<feature type="region of interest" description="Disordered" evidence="2">
    <location>
        <begin position="522"/>
        <end position="558"/>
    </location>
</feature>
<dbReference type="GO" id="GO:0008017">
    <property type="term" value="F:microtubule binding"/>
    <property type="evidence" value="ECO:0007669"/>
    <property type="project" value="TreeGrafter"/>
</dbReference>
<feature type="coiled-coil region" evidence="1">
    <location>
        <begin position="365"/>
        <end position="399"/>
    </location>
</feature>
<dbReference type="Proteomes" id="UP001140217">
    <property type="component" value="Unassembled WGS sequence"/>
</dbReference>
<evidence type="ECO:0000313" key="5">
    <source>
        <dbReference type="Proteomes" id="UP001140217"/>
    </source>
</evidence>
<dbReference type="AlphaFoldDB" id="A0A9W8HG07"/>
<accession>A0A9W8HG07</accession>
<dbReference type="InterPro" id="IPR026797">
    <property type="entry name" value="HAUS_6"/>
</dbReference>
<dbReference type="Pfam" id="PF14661">
    <property type="entry name" value="HAUS6_N"/>
    <property type="match status" value="1"/>
</dbReference>
<organism evidence="4 5">
    <name type="scientific">Coemansia javaensis</name>
    <dbReference type="NCBI Taxonomy" id="2761396"/>
    <lineage>
        <taxon>Eukaryota</taxon>
        <taxon>Fungi</taxon>
        <taxon>Fungi incertae sedis</taxon>
        <taxon>Zoopagomycota</taxon>
        <taxon>Kickxellomycotina</taxon>
        <taxon>Kickxellomycetes</taxon>
        <taxon>Kickxellales</taxon>
        <taxon>Kickxellaceae</taxon>
        <taxon>Coemansia</taxon>
    </lineage>
</organism>
<keyword evidence="1" id="KW-0175">Coiled coil</keyword>
<dbReference type="GO" id="GO:0051225">
    <property type="term" value="P:spindle assembly"/>
    <property type="evidence" value="ECO:0007669"/>
    <property type="project" value="InterPro"/>
</dbReference>
<comment type="caution">
    <text evidence="4">The sequence shown here is derived from an EMBL/GenBank/DDBJ whole genome shotgun (WGS) entry which is preliminary data.</text>
</comment>
<reference evidence="4" key="1">
    <citation type="submission" date="2022-07" db="EMBL/GenBank/DDBJ databases">
        <title>Phylogenomic reconstructions and comparative analyses of Kickxellomycotina fungi.</title>
        <authorList>
            <person name="Reynolds N.K."/>
            <person name="Stajich J.E."/>
            <person name="Barry K."/>
            <person name="Grigoriev I.V."/>
            <person name="Crous P."/>
            <person name="Smith M.E."/>
        </authorList>
    </citation>
    <scope>NUCLEOTIDE SEQUENCE</scope>
    <source>
        <strain evidence="4">NBRC 105414</strain>
    </source>
</reference>
<feature type="compositionally biased region" description="Acidic residues" evidence="2">
    <location>
        <begin position="546"/>
        <end position="558"/>
    </location>
</feature>
<evidence type="ECO:0000259" key="3">
    <source>
        <dbReference type="Pfam" id="PF14661"/>
    </source>
</evidence>
<dbReference type="EMBL" id="JANBUL010000010">
    <property type="protein sequence ID" value="KAJ2785524.1"/>
    <property type="molecule type" value="Genomic_DNA"/>
</dbReference>
<sequence length="558" mass="60645">MADGARREDFWRTLLAMGFDPHAARSGAYSGIELDQHVFERGVYHAKAAELILQFLLARLDGERFRREFFDCWPIGDPKQARDFRARAFKWLDELRHGSAERGDGSWPADVPVRRSFVDECRGTRFEAVLWTLAQYVAQALLRRGGQLAAHIKHPLRARGDLDADTVAACRARYARRTRDRLAAQRVWRQTAEQLQEQIASAAAQRDQAHEQFRACRKRLAAAVPGAPVPDVESTPADVERLLGAAVREAEQLWAGSAGWVESMSDAIAAVEDVAESRASSVRLDAATHLRLAPPPELADQWTRWLADRKAAPFRGASVDLQVLARMACACVGALRAAVAPAGAALDLESTEQPPLADAGADARLEDLDAAIAQQDARIARLRRVRAQLRDRHKQVDRLIAESRPAPEGGAEQLAAIISGAGSGTPSAVDPACTPGPTRSHAAERVRELADAWDELVTGEPYPANLADPALHGALPDATPFSIHGRSGMSFMSDHHMRTPTMAQLAGGVAALSCARKRSLDASDAAAAPIGPRKRHASGELRDAEMLLDDPEPDFLVD</sequence>
<dbReference type="InterPro" id="IPR028163">
    <property type="entry name" value="HAUS_6_N"/>
</dbReference>
<keyword evidence="5" id="KW-1185">Reference proteome</keyword>
<evidence type="ECO:0000256" key="1">
    <source>
        <dbReference type="SAM" id="Coils"/>
    </source>
</evidence>
<gene>
    <name evidence="4" type="ORF">H4R18_000469</name>
</gene>